<accession>A0A179C224</accession>
<dbReference type="AlphaFoldDB" id="A0A179C224"/>
<sequence>MALPAFTVTCGYAGSSAARYASHSLLGRLVWQEAPSTGVASTNSAPDINDASGAAIFRARATADSWLSYGKSANSAGTIRVPIPANTDVDVYPEPGDKFMWQAA</sequence>
<gene>
    <name evidence="1" type="ORF">A4U53_36240</name>
</gene>
<protein>
    <submittedName>
        <fullName evidence="1">Uncharacterized protein</fullName>
    </submittedName>
</protein>
<reference evidence="1" key="1">
    <citation type="submission" date="2016-04" db="EMBL/GenBank/DDBJ databases">
        <title>Fast-growing isolate from the root nodules of Vavilovia formosa.</title>
        <authorList>
            <person name="Kimeklis A."/>
            <person name="Safronova V."/>
            <person name="Belimov A."/>
            <person name="Andronov E."/>
        </authorList>
    </citation>
    <scope>NUCLEOTIDE SEQUENCE [LARGE SCALE GENOMIC DNA]</scope>
    <source>
        <strain evidence="1">Vaf-46</strain>
    </source>
</reference>
<organism evidence="1">
    <name type="scientific">Rhizobium leguminosarum</name>
    <dbReference type="NCBI Taxonomy" id="384"/>
    <lineage>
        <taxon>Bacteria</taxon>
        <taxon>Pseudomonadati</taxon>
        <taxon>Pseudomonadota</taxon>
        <taxon>Alphaproteobacteria</taxon>
        <taxon>Hyphomicrobiales</taxon>
        <taxon>Rhizobiaceae</taxon>
        <taxon>Rhizobium/Agrobacterium group</taxon>
        <taxon>Rhizobium</taxon>
    </lineage>
</organism>
<dbReference type="EMBL" id="LWBS01000001">
    <property type="protein sequence ID" value="OAP97705.1"/>
    <property type="molecule type" value="Genomic_DNA"/>
</dbReference>
<name>A0A179C224_RHILE</name>
<evidence type="ECO:0000313" key="1">
    <source>
        <dbReference type="EMBL" id="OAP97705.1"/>
    </source>
</evidence>
<comment type="caution">
    <text evidence="1">The sequence shown here is derived from an EMBL/GenBank/DDBJ whole genome shotgun (WGS) entry which is preliminary data.</text>
</comment>
<proteinExistence type="predicted"/>